<dbReference type="InterPro" id="IPR000164">
    <property type="entry name" value="Histone_H3/CENP-A"/>
</dbReference>
<dbReference type="SUPFAM" id="SSF47113">
    <property type="entry name" value="Histone-fold"/>
    <property type="match status" value="1"/>
</dbReference>
<reference evidence="7 8" key="1">
    <citation type="submission" date="2024-10" db="EMBL/GenBank/DDBJ databases">
        <title>Updated reference genomes for cyclostephanoid diatoms.</title>
        <authorList>
            <person name="Roberts W.R."/>
            <person name="Alverson A.J."/>
        </authorList>
    </citation>
    <scope>NUCLEOTIDE SEQUENCE [LARGE SCALE GENOMIC DNA]</scope>
    <source>
        <strain evidence="7 8">AJA232-27</strain>
    </source>
</reference>
<comment type="subcellular location">
    <subcellularLocation>
        <location evidence="1">Nucleus</location>
    </subcellularLocation>
</comment>
<keyword evidence="4" id="KW-0539">Nucleus</keyword>
<dbReference type="Pfam" id="PF00125">
    <property type="entry name" value="Histone"/>
    <property type="match status" value="1"/>
</dbReference>
<dbReference type="PANTHER" id="PTHR45810">
    <property type="entry name" value="HISTONE H3.2"/>
    <property type="match status" value="1"/>
</dbReference>
<feature type="region of interest" description="Disordered" evidence="5">
    <location>
        <begin position="141"/>
        <end position="161"/>
    </location>
</feature>
<organism evidence="7 8">
    <name type="scientific">Discostella pseudostelligera</name>
    <dbReference type="NCBI Taxonomy" id="259834"/>
    <lineage>
        <taxon>Eukaryota</taxon>
        <taxon>Sar</taxon>
        <taxon>Stramenopiles</taxon>
        <taxon>Ochrophyta</taxon>
        <taxon>Bacillariophyta</taxon>
        <taxon>Coscinodiscophyceae</taxon>
        <taxon>Thalassiosirophycidae</taxon>
        <taxon>Stephanodiscales</taxon>
        <taxon>Stephanodiscaceae</taxon>
        <taxon>Discostella</taxon>
    </lineage>
</organism>
<sequence>MAKTKQTARVVSKSNQPPNEQENPKMVNDMTVRPQGKRVKTQGKKLPSTKGRRGSTFSQPPAKKPRRYRPGTVALREIRRYQKTQELLIRRAPFGRLEASEAYTTTLFEDSNLVAIHAKRVTCMPKDIQLIKALRREFLSTTEVARKEKTGENQEENKEDG</sequence>
<evidence type="ECO:0000256" key="5">
    <source>
        <dbReference type="SAM" id="MobiDB-lite"/>
    </source>
</evidence>
<evidence type="ECO:0000256" key="2">
    <source>
        <dbReference type="ARBA" id="ARBA00010343"/>
    </source>
</evidence>
<feature type="domain" description="Core Histone H2A/H2B/H3" evidence="6">
    <location>
        <begin position="98"/>
        <end position="130"/>
    </location>
</feature>
<evidence type="ECO:0000313" key="8">
    <source>
        <dbReference type="Proteomes" id="UP001530293"/>
    </source>
</evidence>
<comment type="similarity">
    <text evidence="2">Belongs to the histone H3 family.</text>
</comment>
<evidence type="ECO:0000256" key="4">
    <source>
        <dbReference type="ARBA" id="ARBA00023242"/>
    </source>
</evidence>
<dbReference type="GO" id="GO:0003677">
    <property type="term" value="F:DNA binding"/>
    <property type="evidence" value="ECO:0007669"/>
    <property type="project" value="UniProtKB-KW"/>
</dbReference>
<dbReference type="PRINTS" id="PR00622">
    <property type="entry name" value="HISTONEH3"/>
</dbReference>
<dbReference type="SMART" id="SM00428">
    <property type="entry name" value="H3"/>
    <property type="match status" value="1"/>
</dbReference>
<protein>
    <recommendedName>
        <fullName evidence="6">Core Histone H2A/H2B/H3 domain-containing protein</fullName>
    </recommendedName>
</protein>
<proteinExistence type="inferred from homology"/>
<dbReference type="InterPro" id="IPR009072">
    <property type="entry name" value="Histone-fold"/>
</dbReference>
<accession>A0ABD3MF63</accession>
<dbReference type="CDD" id="cd22911">
    <property type="entry name" value="HFD_H3"/>
    <property type="match status" value="1"/>
</dbReference>
<dbReference type="AlphaFoldDB" id="A0ABD3MF63"/>
<evidence type="ECO:0000256" key="3">
    <source>
        <dbReference type="ARBA" id="ARBA00023125"/>
    </source>
</evidence>
<keyword evidence="3" id="KW-0238">DNA-binding</keyword>
<dbReference type="InterPro" id="IPR007125">
    <property type="entry name" value="H2A/H2B/H3"/>
</dbReference>
<evidence type="ECO:0000313" key="7">
    <source>
        <dbReference type="EMBL" id="KAL3762564.1"/>
    </source>
</evidence>
<name>A0ABD3MF63_9STRA</name>
<evidence type="ECO:0000259" key="6">
    <source>
        <dbReference type="Pfam" id="PF00125"/>
    </source>
</evidence>
<feature type="compositionally biased region" description="Polar residues" evidence="5">
    <location>
        <begin position="1"/>
        <end position="21"/>
    </location>
</feature>
<dbReference type="EMBL" id="JALLBG020000133">
    <property type="protein sequence ID" value="KAL3762564.1"/>
    <property type="molecule type" value="Genomic_DNA"/>
</dbReference>
<keyword evidence="8" id="KW-1185">Reference proteome</keyword>
<gene>
    <name evidence="7" type="ORF">ACHAWU_004806</name>
</gene>
<dbReference type="GO" id="GO:0005634">
    <property type="term" value="C:nucleus"/>
    <property type="evidence" value="ECO:0007669"/>
    <property type="project" value="UniProtKB-SubCell"/>
</dbReference>
<evidence type="ECO:0000256" key="1">
    <source>
        <dbReference type="ARBA" id="ARBA00004123"/>
    </source>
</evidence>
<dbReference type="Gene3D" id="1.10.20.10">
    <property type="entry name" value="Histone, subunit A"/>
    <property type="match status" value="2"/>
</dbReference>
<comment type="caution">
    <text evidence="7">The sequence shown here is derived from an EMBL/GenBank/DDBJ whole genome shotgun (WGS) entry which is preliminary data.</text>
</comment>
<feature type="region of interest" description="Disordered" evidence="5">
    <location>
        <begin position="1"/>
        <end position="69"/>
    </location>
</feature>
<dbReference type="Proteomes" id="UP001530293">
    <property type="component" value="Unassembled WGS sequence"/>
</dbReference>